<evidence type="ECO:0000313" key="11">
    <source>
        <dbReference type="Proteomes" id="UP000178417"/>
    </source>
</evidence>
<accession>A0A1F4SLV9</accession>
<feature type="transmembrane region" description="Helical" evidence="9">
    <location>
        <begin position="50"/>
        <end position="70"/>
    </location>
</feature>
<protein>
    <recommendedName>
        <fullName evidence="3 9">Flagellar biosynthetic protein FliQ</fullName>
    </recommendedName>
</protein>
<dbReference type="AlphaFoldDB" id="A0A1F4SLV9"/>
<dbReference type="GO" id="GO:0009306">
    <property type="term" value="P:protein secretion"/>
    <property type="evidence" value="ECO:0007669"/>
    <property type="project" value="InterPro"/>
</dbReference>
<evidence type="ECO:0000256" key="2">
    <source>
        <dbReference type="ARBA" id="ARBA00006156"/>
    </source>
</evidence>
<comment type="caution">
    <text evidence="10">The sequence shown here is derived from an EMBL/GenBank/DDBJ whole genome shotgun (WGS) entry which is preliminary data.</text>
</comment>
<proteinExistence type="inferred from homology"/>
<evidence type="ECO:0000256" key="9">
    <source>
        <dbReference type="RuleBase" id="RU364090"/>
    </source>
</evidence>
<gene>
    <name evidence="9" type="primary">fliQ</name>
    <name evidence="10" type="ORF">A2310_01345</name>
</gene>
<evidence type="ECO:0000256" key="6">
    <source>
        <dbReference type="ARBA" id="ARBA00022989"/>
    </source>
</evidence>
<keyword evidence="4 9" id="KW-1003">Cell membrane</keyword>
<dbReference type="GO" id="GO:0044780">
    <property type="term" value="P:bacterial-type flagellum assembly"/>
    <property type="evidence" value="ECO:0007669"/>
    <property type="project" value="InterPro"/>
</dbReference>
<dbReference type="PRINTS" id="PR00952">
    <property type="entry name" value="TYPE3IMQPROT"/>
</dbReference>
<dbReference type="GO" id="GO:0009425">
    <property type="term" value="C:bacterial-type flagellum basal body"/>
    <property type="evidence" value="ECO:0007669"/>
    <property type="project" value="UniProtKB-SubCell"/>
</dbReference>
<evidence type="ECO:0000256" key="1">
    <source>
        <dbReference type="ARBA" id="ARBA00004651"/>
    </source>
</evidence>
<feature type="transmembrane region" description="Helical" evidence="9">
    <location>
        <begin position="12"/>
        <end position="38"/>
    </location>
</feature>
<dbReference type="PIRSF" id="PIRSF004669">
    <property type="entry name" value="FliQ"/>
    <property type="match status" value="1"/>
</dbReference>
<keyword evidence="5 9" id="KW-0812">Transmembrane</keyword>
<evidence type="ECO:0000256" key="5">
    <source>
        <dbReference type="ARBA" id="ARBA00022692"/>
    </source>
</evidence>
<keyword evidence="8 9" id="KW-0975">Bacterial flagellum</keyword>
<evidence type="ECO:0000256" key="8">
    <source>
        <dbReference type="ARBA" id="ARBA00023143"/>
    </source>
</evidence>
<comment type="subcellular location">
    <subcellularLocation>
        <location evidence="1 9">Cell membrane</location>
        <topology evidence="1">Multi-pass membrane protein</topology>
    </subcellularLocation>
    <subcellularLocation>
        <location evidence="9">Bacterial flagellum basal body</location>
    </subcellularLocation>
</comment>
<evidence type="ECO:0000256" key="4">
    <source>
        <dbReference type="ARBA" id="ARBA00022475"/>
    </source>
</evidence>
<sequence length="89" mass="9809">MNQDFVVQVMNQGITTVLILSMPVIGVGLLVGFVISLFQAVTQIQEQTLTFVPKVVAVLLLIALTFPWIMSIMVDFTTTLWANIPAMVK</sequence>
<name>A0A1F4SLV9_UNCSA</name>
<keyword evidence="7 9" id="KW-0472">Membrane</keyword>
<evidence type="ECO:0000256" key="7">
    <source>
        <dbReference type="ARBA" id="ARBA00023136"/>
    </source>
</evidence>
<dbReference type="InterPro" id="IPR006305">
    <property type="entry name" value="FliQ"/>
</dbReference>
<comment type="similarity">
    <text evidence="2 9">Belongs to the FliQ/MopD/SpaQ family.</text>
</comment>
<reference evidence="10 11" key="1">
    <citation type="journal article" date="2016" name="Nat. Commun.">
        <title>Thousands of microbial genomes shed light on interconnected biogeochemical processes in an aquifer system.</title>
        <authorList>
            <person name="Anantharaman K."/>
            <person name="Brown C.T."/>
            <person name="Hug L.A."/>
            <person name="Sharon I."/>
            <person name="Castelle C.J."/>
            <person name="Probst A.J."/>
            <person name="Thomas B.C."/>
            <person name="Singh A."/>
            <person name="Wilkins M.J."/>
            <person name="Karaoz U."/>
            <person name="Brodie E.L."/>
            <person name="Williams K.H."/>
            <person name="Hubbard S.S."/>
            <person name="Banfield J.F."/>
        </authorList>
    </citation>
    <scope>NUCLEOTIDE SEQUENCE [LARGE SCALE GENOMIC DNA]</scope>
</reference>
<dbReference type="PANTHER" id="PTHR34040">
    <property type="entry name" value="FLAGELLAR BIOSYNTHETIC PROTEIN FLIQ"/>
    <property type="match status" value="1"/>
</dbReference>
<dbReference type="GO" id="GO:0005886">
    <property type="term" value="C:plasma membrane"/>
    <property type="evidence" value="ECO:0007669"/>
    <property type="project" value="UniProtKB-SubCell"/>
</dbReference>
<evidence type="ECO:0000256" key="3">
    <source>
        <dbReference type="ARBA" id="ARBA00021718"/>
    </source>
</evidence>
<dbReference type="STRING" id="1802579.A2310_01345"/>
<dbReference type="PANTHER" id="PTHR34040:SF2">
    <property type="entry name" value="FLAGELLAR BIOSYNTHETIC PROTEIN FLIQ"/>
    <property type="match status" value="1"/>
</dbReference>
<keyword evidence="6 9" id="KW-1133">Transmembrane helix</keyword>
<dbReference type="Pfam" id="PF01313">
    <property type="entry name" value="Bac_export_3"/>
    <property type="match status" value="1"/>
</dbReference>
<dbReference type="Proteomes" id="UP000178417">
    <property type="component" value="Unassembled WGS sequence"/>
</dbReference>
<dbReference type="InterPro" id="IPR002191">
    <property type="entry name" value="Bac_export_3"/>
</dbReference>
<organism evidence="10 11">
    <name type="scientific">candidate division WOR-1 bacterium RIFOXYB2_FULL_37_13</name>
    <dbReference type="NCBI Taxonomy" id="1802579"/>
    <lineage>
        <taxon>Bacteria</taxon>
        <taxon>Bacillati</taxon>
        <taxon>Saganbacteria</taxon>
    </lineage>
</organism>
<comment type="function">
    <text evidence="9">Role in flagellar biosynthesis.</text>
</comment>
<dbReference type="NCBIfam" id="TIGR01402">
    <property type="entry name" value="fliQ"/>
    <property type="match status" value="1"/>
</dbReference>
<dbReference type="EMBL" id="MEUB01000044">
    <property type="protein sequence ID" value="OGC21395.1"/>
    <property type="molecule type" value="Genomic_DNA"/>
</dbReference>
<evidence type="ECO:0000313" key="10">
    <source>
        <dbReference type="EMBL" id="OGC21395.1"/>
    </source>
</evidence>